<evidence type="ECO:0000256" key="3">
    <source>
        <dbReference type="PROSITE-ProRule" id="PRU00339"/>
    </source>
</evidence>
<dbReference type="VEuPathDB" id="FungiDB:H257_15443"/>
<feature type="compositionally biased region" description="Acidic residues" evidence="4">
    <location>
        <begin position="43"/>
        <end position="56"/>
    </location>
</feature>
<dbReference type="AlphaFoldDB" id="A0A425CR00"/>
<dbReference type="EMBL" id="MZMZ02004317">
    <property type="protein sequence ID" value="RQM19432.1"/>
    <property type="molecule type" value="Genomic_DNA"/>
</dbReference>
<sequence length="263" mass="27806">MAKRKRNKAAAAAASSDPPAPTEKKAKKVSKKTAPTPAKQKDGDDDDDDGDDDKDDIEMDLDELVAAGGALSQLGAHDAAAEILAQALALSPGNVDIMSSLASAYEASAQKDEALVLLRQITQVAPTHASSWFQLSALLVESNDVDGAVDALKRVIELEDTPAAYAALASCYGEQGNIDAAVSLFEDGVLKHPTSGKFHFNLATMLAARGRKKDRKRAVEMYGKAAALDPETRAEVLQDLAELHKAMGETDKETLACITSEES</sequence>
<dbReference type="PANTHER" id="PTHR45586:SF1">
    <property type="entry name" value="LIPOPOLYSACCHARIDE ASSEMBLY PROTEIN B"/>
    <property type="match status" value="1"/>
</dbReference>
<dbReference type="Proteomes" id="UP000284702">
    <property type="component" value="Unassembled WGS sequence"/>
</dbReference>
<dbReference type="SUPFAM" id="SSF48452">
    <property type="entry name" value="TPR-like"/>
    <property type="match status" value="1"/>
</dbReference>
<comment type="caution">
    <text evidence="5">The sequence shown here is derived from an EMBL/GenBank/DDBJ whole genome shotgun (WGS) entry which is preliminary data.</text>
</comment>
<proteinExistence type="predicted"/>
<evidence type="ECO:0000256" key="2">
    <source>
        <dbReference type="ARBA" id="ARBA00022803"/>
    </source>
</evidence>
<keyword evidence="6" id="KW-1185">Reference proteome</keyword>
<dbReference type="Pfam" id="PF13432">
    <property type="entry name" value="TPR_16"/>
    <property type="match status" value="1"/>
</dbReference>
<protein>
    <submittedName>
        <fullName evidence="5">Uncharacterized protein</fullName>
    </submittedName>
</protein>
<evidence type="ECO:0000256" key="4">
    <source>
        <dbReference type="SAM" id="MobiDB-lite"/>
    </source>
</evidence>
<dbReference type="InterPro" id="IPR051012">
    <property type="entry name" value="CellSynth/LPSAsmb/PSIAsmb"/>
</dbReference>
<feature type="repeat" description="TPR" evidence="3">
    <location>
        <begin position="129"/>
        <end position="162"/>
    </location>
</feature>
<dbReference type="Pfam" id="PF14559">
    <property type="entry name" value="TPR_19"/>
    <property type="match status" value="1"/>
</dbReference>
<name>A0A425CR00_APHAT</name>
<dbReference type="InterPro" id="IPR011990">
    <property type="entry name" value="TPR-like_helical_dom_sf"/>
</dbReference>
<dbReference type="Gene3D" id="1.25.40.10">
    <property type="entry name" value="Tetratricopeptide repeat domain"/>
    <property type="match status" value="1"/>
</dbReference>
<evidence type="ECO:0000313" key="5">
    <source>
        <dbReference type="EMBL" id="RQM19432.1"/>
    </source>
</evidence>
<dbReference type="SMART" id="SM00028">
    <property type="entry name" value="TPR"/>
    <property type="match status" value="5"/>
</dbReference>
<evidence type="ECO:0000256" key="1">
    <source>
        <dbReference type="ARBA" id="ARBA00022737"/>
    </source>
</evidence>
<dbReference type="PANTHER" id="PTHR45586">
    <property type="entry name" value="TPR REPEAT-CONTAINING PROTEIN PA4667"/>
    <property type="match status" value="1"/>
</dbReference>
<keyword evidence="2 3" id="KW-0802">TPR repeat</keyword>
<accession>A0A425CR00</accession>
<gene>
    <name evidence="5" type="ORF">B5M09_009006</name>
</gene>
<organism evidence="5 6">
    <name type="scientific">Aphanomyces astaci</name>
    <name type="common">Crayfish plague agent</name>
    <dbReference type="NCBI Taxonomy" id="112090"/>
    <lineage>
        <taxon>Eukaryota</taxon>
        <taxon>Sar</taxon>
        <taxon>Stramenopiles</taxon>
        <taxon>Oomycota</taxon>
        <taxon>Saprolegniomycetes</taxon>
        <taxon>Saprolegniales</taxon>
        <taxon>Verrucalvaceae</taxon>
        <taxon>Aphanomyces</taxon>
    </lineage>
</organism>
<feature type="region of interest" description="Disordered" evidence="4">
    <location>
        <begin position="1"/>
        <end position="56"/>
    </location>
</feature>
<dbReference type="PROSITE" id="PS50005">
    <property type="entry name" value="TPR"/>
    <property type="match status" value="1"/>
</dbReference>
<keyword evidence="1" id="KW-0677">Repeat</keyword>
<evidence type="ECO:0000313" key="6">
    <source>
        <dbReference type="Proteomes" id="UP000284702"/>
    </source>
</evidence>
<dbReference type="InterPro" id="IPR019734">
    <property type="entry name" value="TPR_rpt"/>
</dbReference>
<reference evidence="5" key="1">
    <citation type="submission" date="2018-07" db="EMBL/GenBank/DDBJ databases">
        <title>Annotation of Aphanomyces astaci genome assembly.</title>
        <authorList>
            <person name="Studholme D.J."/>
        </authorList>
    </citation>
    <scope>NUCLEOTIDE SEQUENCE [LARGE SCALE GENOMIC DNA]</scope>
    <source>
        <strain evidence="5">Pc</strain>
    </source>
</reference>